<evidence type="ECO:0000313" key="3">
    <source>
        <dbReference type="Proteomes" id="UP000812277"/>
    </source>
</evidence>
<name>A0ABS7D887_9BACL</name>
<reference evidence="2 3" key="1">
    <citation type="submission" date="2021-07" db="EMBL/GenBank/DDBJ databases">
        <title>Paenibacillus radiodurans sp. nov., isolated from the southeastern edge of Tengger Desert.</title>
        <authorList>
            <person name="Zhang G."/>
        </authorList>
    </citation>
    <scope>NUCLEOTIDE SEQUENCE [LARGE SCALE GENOMIC DNA]</scope>
    <source>
        <strain evidence="2 3">DT7-4</strain>
    </source>
</reference>
<organism evidence="2 3">
    <name type="scientific">Paenibacillus oenotherae</name>
    <dbReference type="NCBI Taxonomy" id="1435645"/>
    <lineage>
        <taxon>Bacteria</taxon>
        <taxon>Bacillati</taxon>
        <taxon>Bacillota</taxon>
        <taxon>Bacilli</taxon>
        <taxon>Bacillales</taxon>
        <taxon>Paenibacillaceae</taxon>
        <taxon>Paenibacillus</taxon>
    </lineage>
</organism>
<dbReference type="EMBL" id="JAHZIJ010000006">
    <property type="protein sequence ID" value="MBW7475388.1"/>
    <property type="molecule type" value="Genomic_DNA"/>
</dbReference>
<evidence type="ECO:0000259" key="1">
    <source>
        <dbReference type="PROSITE" id="PS51186"/>
    </source>
</evidence>
<proteinExistence type="predicted"/>
<dbReference type="GO" id="GO:0016746">
    <property type="term" value="F:acyltransferase activity"/>
    <property type="evidence" value="ECO:0007669"/>
    <property type="project" value="UniProtKB-KW"/>
</dbReference>
<feature type="domain" description="N-acetyltransferase" evidence="1">
    <location>
        <begin position="6"/>
        <end position="148"/>
    </location>
</feature>
<protein>
    <submittedName>
        <fullName evidence="2">GNAT family N-acetyltransferase</fullName>
        <ecNumber evidence="2">2.3.1.-</ecNumber>
    </submittedName>
</protein>
<keyword evidence="2" id="KW-0808">Transferase</keyword>
<sequence>MSWQIKKFEELTNIELYAILKERTLIFVVEQNCPYLEVDGKDPACYHLYKEDNGQIAAYLRIVPAGIAYQEASLGRVIVSQAYRGQGIARELLQRGIDFVRHELQETAIKIQAQSHLQQFYGSFGFRAVTESYLEDNIPHVDMILSDEAEAIL</sequence>
<gene>
    <name evidence="2" type="ORF">K0T92_11565</name>
</gene>
<dbReference type="InterPro" id="IPR016181">
    <property type="entry name" value="Acyl_CoA_acyltransferase"/>
</dbReference>
<dbReference type="EC" id="2.3.1.-" evidence="2"/>
<keyword evidence="2" id="KW-0012">Acyltransferase</keyword>
<dbReference type="Gene3D" id="3.40.630.30">
    <property type="match status" value="1"/>
</dbReference>
<dbReference type="InterPro" id="IPR000182">
    <property type="entry name" value="GNAT_dom"/>
</dbReference>
<dbReference type="PROSITE" id="PS51186">
    <property type="entry name" value="GNAT"/>
    <property type="match status" value="1"/>
</dbReference>
<evidence type="ECO:0000313" key="2">
    <source>
        <dbReference type="EMBL" id="MBW7475388.1"/>
    </source>
</evidence>
<accession>A0ABS7D887</accession>
<comment type="caution">
    <text evidence="2">The sequence shown here is derived from an EMBL/GenBank/DDBJ whole genome shotgun (WGS) entry which is preliminary data.</text>
</comment>
<dbReference type="CDD" id="cd04301">
    <property type="entry name" value="NAT_SF"/>
    <property type="match status" value="1"/>
</dbReference>
<dbReference type="Pfam" id="PF13673">
    <property type="entry name" value="Acetyltransf_10"/>
    <property type="match status" value="1"/>
</dbReference>
<dbReference type="Proteomes" id="UP000812277">
    <property type="component" value="Unassembled WGS sequence"/>
</dbReference>
<dbReference type="SUPFAM" id="SSF55729">
    <property type="entry name" value="Acyl-CoA N-acyltransferases (Nat)"/>
    <property type="match status" value="1"/>
</dbReference>
<keyword evidence="3" id="KW-1185">Reference proteome</keyword>
<dbReference type="RefSeq" id="WP_219872621.1">
    <property type="nucleotide sequence ID" value="NZ_JAHZIJ010000006.1"/>
</dbReference>